<dbReference type="AlphaFoldDB" id="K1Z5C6"/>
<comment type="caution">
    <text evidence="1">The sequence shown here is derived from an EMBL/GenBank/DDBJ whole genome shotgun (WGS) entry which is preliminary data.</text>
</comment>
<reference evidence="1" key="1">
    <citation type="journal article" date="2012" name="Science">
        <title>Fermentation, hydrogen, and sulfur metabolism in multiple uncultivated bacterial phyla.</title>
        <authorList>
            <person name="Wrighton K.C."/>
            <person name="Thomas B.C."/>
            <person name="Sharon I."/>
            <person name="Miller C.S."/>
            <person name="Castelle C.J."/>
            <person name="VerBerkmoes N.C."/>
            <person name="Wilkins M.J."/>
            <person name="Hettich R.L."/>
            <person name="Lipton M.S."/>
            <person name="Williams K.H."/>
            <person name="Long P.E."/>
            <person name="Banfield J.F."/>
        </authorList>
    </citation>
    <scope>NUCLEOTIDE SEQUENCE [LARGE SCALE GENOMIC DNA]</scope>
</reference>
<accession>K1Z5C6</accession>
<dbReference type="EMBL" id="AMFJ01028784">
    <property type="protein sequence ID" value="EKD44667.1"/>
    <property type="molecule type" value="Genomic_DNA"/>
</dbReference>
<evidence type="ECO:0000313" key="1">
    <source>
        <dbReference type="EMBL" id="EKD44667.1"/>
    </source>
</evidence>
<sequence length="752" mass="87018">MVEIPKQTASQWVDAIDIRSDGIKDNSTTDVEIKDMLKKDLQKLWGKKLEGKITNVEYNRFANAAKEIFQKHDASLQEIKQAYLWERKKTLAISNTALESLQSGLEYTKSKVVNISTDIATSIQQKIISENTLQTFNSADGHGLVSIEVFEKQLRSESFPMEEINGLAMKNYLIHLKSKGLLNKTVLEQRCWWAKRLLELSVLWGAKMERSEHIRDAFHKNSGFMAKTSAWIRSGTVGGIESATEHIFKSVIFDKAEQAGIKKEFFNEKGKSMNYENVVKKLIEELEREFHEKNPTGFMVTEFFKRKISEKEKKNKKLETEQKKFFGDKTIGKTFGWFWFKISESTLPEWIKNKKIYEITSDEKKILIKDIKESGKEIPLWFQEFINKQEEIDKNKQDIKNIKHLYDRPTGEAIAATMNHSWTPQKLENVMKWTIDAGRSKDNILSKEKSYKETLRQIGYSEVSIASICGDKKVLKKVLSILEAKNLATTELYRDLKPHLQFEEYKADNYVMATQNITGEQLEELKRNGMYSDSFAESLYKEDVKQKKTTDFTVPEMEKKQKYVNENHTEKNDISGRLATLHEDGKYIPLKDVIGNEDCFVKKENGKYILSINGEEEICSTEKKVKKTIDSYSFFYDMGLKSIAPSMRKFLTTVQDSNSTYPKFNLQNGFHEEQQAILLGVVDKIFDLNMGDKMAAKSTKAAIPDFKERLYTTVNQKGWFDAQLRKKWILTPGGTFNQKEFDCMLKAKREVL</sequence>
<name>K1Z5C6_9BACT</name>
<proteinExistence type="predicted"/>
<organism evidence="1">
    <name type="scientific">uncultured bacterium</name>
    <name type="common">gcode 4</name>
    <dbReference type="NCBI Taxonomy" id="1234023"/>
    <lineage>
        <taxon>Bacteria</taxon>
        <taxon>environmental samples</taxon>
    </lineage>
</organism>
<gene>
    <name evidence="1" type="ORF">ACD_71C00053G0002</name>
</gene>
<protein>
    <submittedName>
        <fullName evidence="1">Uncharacterized protein</fullName>
    </submittedName>
</protein>